<accession>A0A8J3YU70</accession>
<dbReference type="Pfam" id="PF00498">
    <property type="entry name" value="FHA"/>
    <property type="match status" value="1"/>
</dbReference>
<gene>
    <name evidence="4" type="ORF">Val02_67670</name>
</gene>
<organism evidence="4 5">
    <name type="scientific">Virgisporangium aliadipatigenens</name>
    <dbReference type="NCBI Taxonomy" id="741659"/>
    <lineage>
        <taxon>Bacteria</taxon>
        <taxon>Bacillati</taxon>
        <taxon>Actinomycetota</taxon>
        <taxon>Actinomycetes</taxon>
        <taxon>Micromonosporales</taxon>
        <taxon>Micromonosporaceae</taxon>
        <taxon>Virgisporangium</taxon>
    </lineage>
</organism>
<dbReference type="InterPro" id="IPR008984">
    <property type="entry name" value="SMAD_FHA_dom_sf"/>
</dbReference>
<dbReference type="PROSITE" id="PS50006">
    <property type="entry name" value="FHA_DOMAIN"/>
    <property type="match status" value="1"/>
</dbReference>
<evidence type="ECO:0000256" key="1">
    <source>
        <dbReference type="ARBA" id="ARBA00022553"/>
    </source>
</evidence>
<evidence type="ECO:0000259" key="3">
    <source>
        <dbReference type="PROSITE" id="PS50006"/>
    </source>
</evidence>
<feature type="domain" description="FHA" evidence="3">
    <location>
        <begin position="170"/>
        <end position="229"/>
    </location>
</feature>
<dbReference type="AlphaFoldDB" id="A0A8J3YU70"/>
<evidence type="ECO:0000256" key="2">
    <source>
        <dbReference type="SAM" id="MobiDB-lite"/>
    </source>
</evidence>
<feature type="compositionally biased region" description="Gly residues" evidence="2">
    <location>
        <begin position="112"/>
        <end position="122"/>
    </location>
</feature>
<evidence type="ECO:0000313" key="5">
    <source>
        <dbReference type="Proteomes" id="UP000619260"/>
    </source>
</evidence>
<keyword evidence="5" id="KW-1185">Reference proteome</keyword>
<comment type="caution">
    <text evidence="4">The sequence shown here is derived from an EMBL/GenBank/DDBJ whole genome shotgun (WGS) entry which is preliminary data.</text>
</comment>
<dbReference type="EMBL" id="BOPF01000031">
    <property type="protein sequence ID" value="GIJ49881.1"/>
    <property type="molecule type" value="Genomic_DNA"/>
</dbReference>
<keyword evidence="1" id="KW-0597">Phosphoprotein</keyword>
<protein>
    <recommendedName>
        <fullName evidence="3">FHA domain-containing protein</fullName>
    </recommendedName>
</protein>
<feature type="region of interest" description="Disordered" evidence="2">
    <location>
        <begin position="176"/>
        <end position="195"/>
    </location>
</feature>
<dbReference type="InterPro" id="IPR000253">
    <property type="entry name" value="FHA_dom"/>
</dbReference>
<dbReference type="Gene3D" id="2.60.200.20">
    <property type="match status" value="1"/>
</dbReference>
<dbReference type="RefSeq" id="WP_203903324.1">
    <property type="nucleotide sequence ID" value="NZ_BOPF01000031.1"/>
</dbReference>
<sequence length="258" mass="25875">MVRCPEGHESETADFCDVCGAQIGAAVPAAAAVPSAAAGPASASASASDERCPLCGTPRDGRFCENDGYDFLLRAGGAVETPGPPAGGPDVPDGPGGPGLHEPHAPSTVDGTGTGSGGGNNGDSGWRLIVTADAEHHRRMVALAGPEETAGYPFPAFLPARTFAVGGAQTLIGRRSRSRGLNPEVDLSGPPEDPGVSHAQAMVLVQPDGSVAVVDLDSSNGTYVNGAIEAIPPMTPVPLSAGDRIHVGLWTTLTLTDG</sequence>
<dbReference type="Proteomes" id="UP000619260">
    <property type="component" value="Unassembled WGS sequence"/>
</dbReference>
<dbReference type="SUPFAM" id="SSF49879">
    <property type="entry name" value="SMAD/FHA domain"/>
    <property type="match status" value="1"/>
</dbReference>
<feature type="region of interest" description="Disordered" evidence="2">
    <location>
        <begin position="75"/>
        <end position="123"/>
    </location>
</feature>
<proteinExistence type="predicted"/>
<name>A0A8J3YU70_9ACTN</name>
<reference evidence="4" key="1">
    <citation type="submission" date="2021-01" db="EMBL/GenBank/DDBJ databases">
        <title>Whole genome shotgun sequence of Virgisporangium aliadipatigenens NBRC 105644.</title>
        <authorList>
            <person name="Komaki H."/>
            <person name="Tamura T."/>
        </authorList>
    </citation>
    <scope>NUCLEOTIDE SEQUENCE</scope>
    <source>
        <strain evidence="4">NBRC 105644</strain>
    </source>
</reference>
<dbReference type="CDD" id="cd00060">
    <property type="entry name" value="FHA"/>
    <property type="match status" value="1"/>
</dbReference>
<evidence type="ECO:0000313" key="4">
    <source>
        <dbReference type="EMBL" id="GIJ49881.1"/>
    </source>
</evidence>